<dbReference type="PANTHER" id="PTHR42986:SF1">
    <property type="entry name" value="BENZALDEHYDE DEHYDROGENASE YFMT"/>
    <property type="match status" value="1"/>
</dbReference>
<dbReference type="AlphaFoldDB" id="A0A0U2VLQ8"/>
<dbReference type="SUPFAM" id="SSF53720">
    <property type="entry name" value="ALDH-like"/>
    <property type="match status" value="1"/>
</dbReference>
<dbReference type="KEGG" id="pnp:IJ22_00630"/>
<evidence type="ECO:0000256" key="2">
    <source>
        <dbReference type="ARBA" id="ARBA00023027"/>
    </source>
</evidence>
<accession>A0A0U2VLQ8</accession>
<dbReference type="PANTHER" id="PTHR42986">
    <property type="entry name" value="BENZALDEHYDE DEHYDROGENASE YFMT"/>
    <property type="match status" value="1"/>
</dbReference>
<evidence type="ECO:0000256" key="1">
    <source>
        <dbReference type="ARBA" id="ARBA00009986"/>
    </source>
</evidence>
<evidence type="ECO:0000313" key="6">
    <source>
        <dbReference type="Proteomes" id="UP000061660"/>
    </source>
</evidence>
<dbReference type="STRING" id="162209.IJ22_00630"/>
<dbReference type="GO" id="GO:0016620">
    <property type="term" value="F:oxidoreductase activity, acting on the aldehyde or oxo group of donors, NAD or NADP as acceptor"/>
    <property type="evidence" value="ECO:0007669"/>
    <property type="project" value="InterPro"/>
</dbReference>
<proteinExistence type="inferred from homology"/>
<dbReference type="InterPro" id="IPR016163">
    <property type="entry name" value="Ald_DH_C"/>
</dbReference>
<comment type="similarity">
    <text evidence="1">Belongs to the aldehyde dehydrogenase family.</text>
</comment>
<dbReference type="Pfam" id="PF00171">
    <property type="entry name" value="Aldedh"/>
    <property type="match status" value="1"/>
</dbReference>
<protein>
    <submittedName>
        <fullName evidence="5">Aldehyde dehydrogenase</fullName>
    </submittedName>
</protein>
<dbReference type="EMBL" id="CP013652">
    <property type="protein sequence ID" value="ALS20455.1"/>
    <property type="molecule type" value="Genomic_DNA"/>
</dbReference>
<organism evidence="5 6">
    <name type="scientific">Paenibacillus naphthalenovorans</name>
    <dbReference type="NCBI Taxonomy" id="162209"/>
    <lineage>
        <taxon>Bacteria</taxon>
        <taxon>Bacillati</taxon>
        <taxon>Bacillota</taxon>
        <taxon>Bacilli</taxon>
        <taxon>Bacillales</taxon>
        <taxon>Paenibacillaceae</taxon>
        <taxon>Paenibacillus</taxon>
    </lineage>
</organism>
<feature type="domain" description="Aldehyde dehydrogenase" evidence="4">
    <location>
        <begin position="40"/>
        <end position="94"/>
    </location>
</feature>
<reference evidence="6" key="1">
    <citation type="submission" date="2015-12" db="EMBL/GenBank/DDBJ databases">
        <title>Complete genome sequences of two moderately thermophilic Paenibacillus species.</title>
        <authorList>
            <person name="Butler R.III."/>
            <person name="Wang J."/>
            <person name="Stark B.C."/>
            <person name="Pombert J.-F."/>
        </authorList>
    </citation>
    <scope>NUCLEOTIDE SEQUENCE [LARGE SCALE GENOMIC DNA]</scope>
    <source>
        <strain evidence="6">32O-Y</strain>
    </source>
</reference>
<name>A0A0U2VLQ8_9BACL</name>
<keyword evidence="2" id="KW-0520">NAD</keyword>
<feature type="region of interest" description="Disordered" evidence="3">
    <location>
        <begin position="77"/>
        <end position="99"/>
    </location>
</feature>
<dbReference type="Proteomes" id="UP000061660">
    <property type="component" value="Chromosome"/>
</dbReference>
<evidence type="ECO:0000313" key="5">
    <source>
        <dbReference type="EMBL" id="ALS20455.1"/>
    </source>
</evidence>
<dbReference type="PATRIC" id="fig|162209.4.peg.59"/>
<evidence type="ECO:0000259" key="4">
    <source>
        <dbReference type="Pfam" id="PF00171"/>
    </source>
</evidence>
<gene>
    <name evidence="5" type="ORF">IJ22_00630</name>
</gene>
<evidence type="ECO:0000256" key="3">
    <source>
        <dbReference type="SAM" id="MobiDB-lite"/>
    </source>
</evidence>
<dbReference type="InterPro" id="IPR016161">
    <property type="entry name" value="Ald_DH/histidinol_DH"/>
</dbReference>
<dbReference type="InterPro" id="IPR015590">
    <property type="entry name" value="Aldehyde_DH_dom"/>
</dbReference>
<dbReference type="Gene3D" id="3.40.309.10">
    <property type="entry name" value="Aldehyde Dehydrogenase, Chain A, domain 2"/>
    <property type="match status" value="1"/>
</dbReference>
<reference evidence="5 6" key="2">
    <citation type="journal article" date="2016" name="Genome Announc.">
        <title>Complete Genome Sequences of Two Interactive Moderate Thermophiles, Paenibacillus napthalenovorans 32O-Y and Paenibacillus sp. 32O-W.</title>
        <authorList>
            <person name="Butler R.R.III."/>
            <person name="Wang J."/>
            <person name="Stark B.C."/>
            <person name="Pombert J.F."/>
        </authorList>
    </citation>
    <scope>NUCLEOTIDE SEQUENCE [LARGE SCALE GENOMIC DNA]</scope>
    <source>
        <strain evidence="5 6">32O-Y</strain>
    </source>
</reference>
<sequence>MRRPPASVRLKIHLTARRENAACKADFQRSGHWERHTPTASAIASDTEYGLSSSIVTSDLERGEELALQIESGMTHMNDQTVNDSPVIPFGGNKRQRQI</sequence>
<keyword evidence="6" id="KW-1185">Reference proteome</keyword>